<protein>
    <recommendedName>
        <fullName evidence="3">Sulfotransferase domain-containing protein</fullName>
    </recommendedName>
</protein>
<evidence type="ECO:0008006" key="3">
    <source>
        <dbReference type="Google" id="ProtNLM"/>
    </source>
</evidence>
<evidence type="ECO:0000313" key="2">
    <source>
        <dbReference type="Proteomes" id="UP001213691"/>
    </source>
</evidence>
<keyword evidence="2" id="KW-1185">Reference proteome</keyword>
<proteinExistence type="predicted"/>
<gene>
    <name evidence="1" type="ORF">PQR79_09470</name>
</gene>
<dbReference type="SUPFAM" id="SSF52540">
    <property type="entry name" value="P-loop containing nucleoside triphosphate hydrolases"/>
    <property type="match status" value="1"/>
</dbReference>
<dbReference type="Proteomes" id="UP001213691">
    <property type="component" value="Unassembled WGS sequence"/>
</dbReference>
<name>A0ABT5TL48_9GAMM</name>
<evidence type="ECO:0000313" key="1">
    <source>
        <dbReference type="EMBL" id="MDD8059331.1"/>
    </source>
</evidence>
<sequence>MNRKICFISHPRSGSTSIMRELENNYNVRTFYEIFHMNEAIIHEHLELGFGSQKNKEDNFIHLGFPLSGIRDFALNDPARYLDGISSMSVENNFVFKIFPNHLKNKEQINSVLSTVDHVVFLLRNPFHSYISNKISTQTGIYANASTGGKKVVFDEVEFVWWNNHIFDFFESVKAALLNFNVNVSFSTYEGFFYLDGKKNFIESLGLKSRDVNMMFQPSLKQQDSRNLASLKVSNPSSLLKFMDVHNMQHLDDVTVPIKVGDFKRISND</sequence>
<comment type="caution">
    <text evidence="1">The sequence shown here is derived from an EMBL/GenBank/DDBJ whole genome shotgun (WGS) entry which is preliminary data.</text>
</comment>
<dbReference type="RefSeq" id="WP_274408462.1">
    <property type="nucleotide sequence ID" value="NZ_JAQQPZ010000006.1"/>
</dbReference>
<dbReference type="EMBL" id="JAQQPZ010000006">
    <property type="protein sequence ID" value="MDD8059331.1"/>
    <property type="molecule type" value="Genomic_DNA"/>
</dbReference>
<accession>A0ABT5TL48</accession>
<organism evidence="1 2">
    <name type="scientific">Shewanella metallivivens</name>
    <dbReference type="NCBI Taxonomy" id="2872342"/>
    <lineage>
        <taxon>Bacteria</taxon>
        <taxon>Pseudomonadati</taxon>
        <taxon>Pseudomonadota</taxon>
        <taxon>Gammaproteobacteria</taxon>
        <taxon>Alteromonadales</taxon>
        <taxon>Shewanellaceae</taxon>
        <taxon>Shewanella</taxon>
    </lineage>
</organism>
<reference evidence="1 2" key="1">
    <citation type="submission" date="2023-02" db="EMBL/GenBank/DDBJ databases">
        <title>Genome sequence of Shewanella metallivivens ER-Te-42B-Light, sp. nov., enriched from sulfide tube worms (Riftia pachyptila) isolated from Explorer Ridge in the Pacific Ocean.</title>
        <authorList>
            <person name="Maltman C."/>
            <person name="Kuzyk S.B."/>
            <person name="Kyndt J.A."/>
            <person name="Yurkov V."/>
        </authorList>
    </citation>
    <scope>NUCLEOTIDE SEQUENCE [LARGE SCALE GENOMIC DNA]</scope>
    <source>
        <strain evidence="1 2">ER-Te-42B-Light</strain>
    </source>
</reference>
<dbReference type="InterPro" id="IPR027417">
    <property type="entry name" value="P-loop_NTPase"/>
</dbReference>
<dbReference type="Gene3D" id="3.40.50.300">
    <property type="entry name" value="P-loop containing nucleotide triphosphate hydrolases"/>
    <property type="match status" value="1"/>
</dbReference>